<dbReference type="Proteomes" id="UP000886501">
    <property type="component" value="Unassembled WGS sequence"/>
</dbReference>
<proteinExistence type="predicted"/>
<organism evidence="1 2">
    <name type="scientific">Thelephora ganbajun</name>
    <name type="common">Ganba fungus</name>
    <dbReference type="NCBI Taxonomy" id="370292"/>
    <lineage>
        <taxon>Eukaryota</taxon>
        <taxon>Fungi</taxon>
        <taxon>Dikarya</taxon>
        <taxon>Basidiomycota</taxon>
        <taxon>Agaricomycotina</taxon>
        <taxon>Agaricomycetes</taxon>
        <taxon>Thelephorales</taxon>
        <taxon>Thelephoraceae</taxon>
        <taxon>Thelephora</taxon>
    </lineage>
</organism>
<dbReference type="EMBL" id="MU118309">
    <property type="protein sequence ID" value="KAF9642969.1"/>
    <property type="molecule type" value="Genomic_DNA"/>
</dbReference>
<keyword evidence="2" id="KW-1185">Reference proteome</keyword>
<gene>
    <name evidence="1" type="ORF">BDM02DRAFT_1775121</name>
</gene>
<accession>A0ACB6YZV2</accession>
<comment type="caution">
    <text evidence="1">The sequence shown here is derived from an EMBL/GenBank/DDBJ whole genome shotgun (WGS) entry which is preliminary data.</text>
</comment>
<evidence type="ECO:0000313" key="2">
    <source>
        <dbReference type="Proteomes" id="UP000886501"/>
    </source>
</evidence>
<evidence type="ECO:0000313" key="1">
    <source>
        <dbReference type="EMBL" id="KAF9642969.1"/>
    </source>
</evidence>
<name>A0ACB6YZV2_THEGA</name>
<reference evidence="1" key="2">
    <citation type="journal article" date="2020" name="Nat. Commun.">
        <title>Large-scale genome sequencing of mycorrhizal fungi provides insights into the early evolution of symbiotic traits.</title>
        <authorList>
            <person name="Miyauchi S."/>
            <person name="Kiss E."/>
            <person name="Kuo A."/>
            <person name="Drula E."/>
            <person name="Kohler A."/>
            <person name="Sanchez-Garcia M."/>
            <person name="Morin E."/>
            <person name="Andreopoulos B."/>
            <person name="Barry K.W."/>
            <person name="Bonito G."/>
            <person name="Buee M."/>
            <person name="Carver A."/>
            <person name="Chen C."/>
            <person name="Cichocki N."/>
            <person name="Clum A."/>
            <person name="Culley D."/>
            <person name="Crous P.W."/>
            <person name="Fauchery L."/>
            <person name="Girlanda M."/>
            <person name="Hayes R.D."/>
            <person name="Keri Z."/>
            <person name="LaButti K."/>
            <person name="Lipzen A."/>
            <person name="Lombard V."/>
            <person name="Magnuson J."/>
            <person name="Maillard F."/>
            <person name="Murat C."/>
            <person name="Nolan M."/>
            <person name="Ohm R.A."/>
            <person name="Pangilinan J."/>
            <person name="Pereira M.F."/>
            <person name="Perotto S."/>
            <person name="Peter M."/>
            <person name="Pfister S."/>
            <person name="Riley R."/>
            <person name="Sitrit Y."/>
            <person name="Stielow J.B."/>
            <person name="Szollosi G."/>
            <person name="Zifcakova L."/>
            <person name="Stursova M."/>
            <person name="Spatafora J.W."/>
            <person name="Tedersoo L."/>
            <person name="Vaario L.M."/>
            <person name="Yamada A."/>
            <person name="Yan M."/>
            <person name="Wang P."/>
            <person name="Xu J."/>
            <person name="Bruns T."/>
            <person name="Baldrian P."/>
            <person name="Vilgalys R."/>
            <person name="Dunand C."/>
            <person name="Henrissat B."/>
            <person name="Grigoriev I.V."/>
            <person name="Hibbett D."/>
            <person name="Nagy L.G."/>
            <person name="Martin F.M."/>
        </authorList>
    </citation>
    <scope>NUCLEOTIDE SEQUENCE</scope>
    <source>
        <strain evidence="1">P2</strain>
    </source>
</reference>
<protein>
    <submittedName>
        <fullName evidence="1">Uncharacterized protein</fullName>
    </submittedName>
</protein>
<reference evidence="1" key="1">
    <citation type="submission" date="2019-10" db="EMBL/GenBank/DDBJ databases">
        <authorList>
            <consortium name="DOE Joint Genome Institute"/>
            <person name="Kuo A."/>
            <person name="Miyauchi S."/>
            <person name="Kiss E."/>
            <person name="Drula E."/>
            <person name="Kohler A."/>
            <person name="Sanchez-Garcia M."/>
            <person name="Andreopoulos B."/>
            <person name="Barry K.W."/>
            <person name="Bonito G."/>
            <person name="Buee M."/>
            <person name="Carver A."/>
            <person name="Chen C."/>
            <person name="Cichocki N."/>
            <person name="Clum A."/>
            <person name="Culley D."/>
            <person name="Crous P.W."/>
            <person name="Fauchery L."/>
            <person name="Girlanda M."/>
            <person name="Hayes R."/>
            <person name="Keri Z."/>
            <person name="Labutti K."/>
            <person name="Lipzen A."/>
            <person name="Lombard V."/>
            <person name="Magnuson J."/>
            <person name="Maillard F."/>
            <person name="Morin E."/>
            <person name="Murat C."/>
            <person name="Nolan M."/>
            <person name="Ohm R."/>
            <person name="Pangilinan J."/>
            <person name="Pereira M."/>
            <person name="Perotto S."/>
            <person name="Peter M."/>
            <person name="Riley R."/>
            <person name="Sitrit Y."/>
            <person name="Stielow B."/>
            <person name="Szollosi G."/>
            <person name="Zifcakova L."/>
            <person name="Stursova M."/>
            <person name="Spatafora J.W."/>
            <person name="Tedersoo L."/>
            <person name="Vaario L.-M."/>
            <person name="Yamada A."/>
            <person name="Yan M."/>
            <person name="Wang P."/>
            <person name="Xu J."/>
            <person name="Bruns T."/>
            <person name="Baldrian P."/>
            <person name="Vilgalys R."/>
            <person name="Henrissat B."/>
            <person name="Grigoriev I.V."/>
            <person name="Hibbett D."/>
            <person name="Nagy L.G."/>
            <person name="Martin F.M."/>
        </authorList>
    </citation>
    <scope>NUCLEOTIDE SEQUENCE</scope>
    <source>
        <strain evidence="1">P2</strain>
    </source>
</reference>
<sequence length="127" mass="14229">MSARLNCPGWSIVWGLLGWNERRPRAYSLIMVDRIAWNRARRQTRQEGYQAQALVGSNDSLSQGEGRPVARIHPMIHPALPSYALPARPLTEFVVHRNSPTPSFLLFCYSNSNLPRLELAVGSCSGI</sequence>